<gene>
    <name evidence="1" type="ORF">HD556DRAFT_1017003</name>
</gene>
<comment type="caution">
    <text evidence="1">The sequence shown here is derived from an EMBL/GenBank/DDBJ whole genome shotgun (WGS) entry which is preliminary data.</text>
</comment>
<proteinExistence type="predicted"/>
<evidence type="ECO:0000313" key="2">
    <source>
        <dbReference type="Proteomes" id="UP000719766"/>
    </source>
</evidence>
<evidence type="ECO:0000313" key="1">
    <source>
        <dbReference type="EMBL" id="KAG1786675.1"/>
    </source>
</evidence>
<dbReference type="AlphaFoldDB" id="A0A9P7ACQ3"/>
<reference evidence="1" key="1">
    <citation type="journal article" date="2020" name="New Phytol.">
        <title>Comparative genomics reveals dynamic genome evolution in host specialist ectomycorrhizal fungi.</title>
        <authorList>
            <person name="Lofgren L.A."/>
            <person name="Nguyen N.H."/>
            <person name="Vilgalys R."/>
            <person name="Ruytinx J."/>
            <person name="Liao H.L."/>
            <person name="Branco S."/>
            <person name="Kuo A."/>
            <person name="LaButti K."/>
            <person name="Lipzen A."/>
            <person name="Andreopoulos W."/>
            <person name="Pangilinan J."/>
            <person name="Riley R."/>
            <person name="Hundley H."/>
            <person name="Na H."/>
            <person name="Barry K."/>
            <person name="Grigoriev I.V."/>
            <person name="Stajich J.E."/>
            <person name="Kennedy P.G."/>
        </authorList>
    </citation>
    <scope>NUCLEOTIDE SEQUENCE</scope>
    <source>
        <strain evidence="1">S12</strain>
    </source>
</reference>
<protein>
    <submittedName>
        <fullName evidence="1">Uncharacterized protein</fullName>
    </submittedName>
</protein>
<dbReference type="Proteomes" id="UP000719766">
    <property type="component" value="Unassembled WGS sequence"/>
</dbReference>
<dbReference type="OrthoDB" id="2606310at2759"/>
<dbReference type="EMBL" id="JABBWE010000089">
    <property type="protein sequence ID" value="KAG1786675.1"/>
    <property type="molecule type" value="Genomic_DNA"/>
</dbReference>
<name>A0A9P7ACQ3_9AGAM</name>
<dbReference type="GeneID" id="64589653"/>
<dbReference type="RefSeq" id="XP_041154090.1">
    <property type="nucleotide sequence ID" value="XM_041295889.1"/>
</dbReference>
<accession>A0A9P7ACQ3</accession>
<keyword evidence="2" id="KW-1185">Reference proteome</keyword>
<sequence>MDSISKFPFTNLPTELACRILRYSAQATFDQTDRYQVKSPYSSARALCLVSKDVRRIVLPELLHTILLPKSENLNRFVDALRMQEEYAEIQKQNDLRLKRGEEQIPNDLYFQYAPHIHKIWIGCIDNNIVPNHLLQSDYASARKLTISVLTPVLLAAPSIALGSTSLKLFSECLEHAWKSRADTNANDEHSPPPWKTQALTLSGETVANGPWELLTNTPQGSAFLSSISHLTYGSHTTTFDYSFFVAMSYGRSRNYDLPLWMKSLLWPSFKNLQTFSMAYPHIKPPFDIYDFNQFREGRKGRSFHVELLTLSAAMLRRSDDARDWRINAFAEIGPGEECIRTEEVRLKVSHFPIEFWYDFDDWEKIWACGLCG</sequence>
<organism evidence="1 2">
    <name type="scientific">Suillus plorans</name>
    <dbReference type="NCBI Taxonomy" id="116603"/>
    <lineage>
        <taxon>Eukaryota</taxon>
        <taxon>Fungi</taxon>
        <taxon>Dikarya</taxon>
        <taxon>Basidiomycota</taxon>
        <taxon>Agaricomycotina</taxon>
        <taxon>Agaricomycetes</taxon>
        <taxon>Agaricomycetidae</taxon>
        <taxon>Boletales</taxon>
        <taxon>Suillineae</taxon>
        <taxon>Suillaceae</taxon>
        <taxon>Suillus</taxon>
    </lineage>
</organism>